<name>A0ABQ5ET10_9ASTR</name>
<evidence type="ECO:0000313" key="2">
    <source>
        <dbReference type="Proteomes" id="UP001151760"/>
    </source>
</evidence>
<comment type="caution">
    <text evidence="1">The sequence shown here is derived from an EMBL/GenBank/DDBJ whole genome shotgun (WGS) entry which is preliminary data.</text>
</comment>
<keyword evidence="2" id="KW-1185">Reference proteome</keyword>
<reference evidence="1" key="1">
    <citation type="journal article" date="2022" name="Int. J. Mol. Sci.">
        <title>Draft Genome of Tanacetum Coccineum: Genomic Comparison of Closely Related Tanacetum-Family Plants.</title>
        <authorList>
            <person name="Yamashiro T."/>
            <person name="Shiraishi A."/>
            <person name="Nakayama K."/>
            <person name="Satake H."/>
        </authorList>
    </citation>
    <scope>NUCLEOTIDE SEQUENCE</scope>
</reference>
<sequence>MYKEYLAEFWYSAKTLENSKVSFSIPTGGIYGEVGVNTFRNAIGAHYLPHSSEYVAPPSINIVRQWFKTIGYGETVPAKGTLKKSLLSPKWSLLMA</sequence>
<dbReference type="Proteomes" id="UP001151760">
    <property type="component" value="Unassembled WGS sequence"/>
</dbReference>
<gene>
    <name evidence="1" type="ORF">Tco_0988731</name>
</gene>
<protein>
    <submittedName>
        <fullName evidence="1">Uncharacterized protein</fullName>
    </submittedName>
</protein>
<accession>A0ABQ5ET10</accession>
<proteinExistence type="predicted"/>
<organism evidence="1 2">
    <name type="scientific">Tanacetum coccineum</name>
    <dbReference type="NCBI Taxonomy" id="301880"/>
    <lineage>
        <taxon>Eukaryota</taxon>
        <taxon>Viridiplantae</taxon>
        <taxon>Streptophyta</taxon>
        <taxon>Embryophyta</taxon>
        <taxon>Tracheophyta</taxon>
        <taxon>Spermatophyta</taxon>
        <taxon>Magnoliopsida</taxon>
        <taxon>eudicotyledons</taxon>
        <taxon>Gunneridae</taxon>
        <taxon>Pentapetalae</taxon>
        <taxon>asterids</taxon>
        <taxon>campanulids</taxon>
        <taxon>Asterales</taxon>
        <taxon>Asteraceae</taxon>
        <taxon>Asteroideae</taxon>
        <taxon>Anthemideae</taxon>
        <taxon>Anthemidinae</taxon>
        <taxon>Tanacetum</taxon>
    </lineage>
</organism>
<reference evidence="1" key="2">
    <citation type="submission" date="2022-01" db="EMBL/GenBank/DDBJ databases">
        <authorList>
            <person name="Yamashiro T."/>
            <person name="Shiraishi A."/>
            <person name="Satake H."/>
            <person name="Nakayama K."/>
        </authorList>
    </citation>
    <scope>NUCLEOTIDE SEQUENCE</scope>
</reference>
<dbReference type="EMBL" id="BQNB010016607">
    <property type="protein sequence ID" value="GJT53677.1"/>
    <property type="molecule type" value="Genomic_DNA"/>
</dbReference>
<evidence type="ECO:0000313" key="1">
    <source>
        <dbReference type="EMBL" id="GJT53677.1"/>
    </source>
</evidence>